<keyword evidence="5" id="KW-0472">Membrane</keyword>
<dbReference type="InParanoid" id="G0N4E4"/>
<evidence type="ECO:0000313" key="6">
    <source>
        <dbReference type="EMBL" id="EGT52581.1"/>
    </source>
</evidence>
<evidence type="ECO:0000256" key="4">
    <source>
        <dbReference type="ARBA" id="ARBA00023306"/>
    </source>
</evidence>
<evidence type="ECO:0000256" key="1">
    <source>
        <dbReference type="ARBA" id="ARBA00022618"/>
    </source>
</evidence>
<sequence>MFEDLKLGNSFWQISLSCLYNISKSVAHKLVVKSATPQNVVLVYLLCSLFFIPSSFLHHNHSTSNKEPVSSEIHYTYMFLALENELESDRNEAQKELKEKIRKYQDCYTITKNTGSCWYEKHCSVQFGSNSSNHGQLDVMRLTIVVMTGLAVLAYFYQFVFRLMHNGHQNINNGSLSQLDSLRLMSDSNTSEEKMRSPGSCQEVILLRPDDSAIKSNNWIVRYICQHQNKIWILNKAQILSNHGKLILSFGTEATNFNLHFKHQVFYDMFLNNIDLLKIRQTFTSDSRHLAEIWKRHENLSRALAQFKSCQIMHDLTGCENAITQISMFSKFECSLQHGVLLFAKGARDEAIHHLEALYIFDHRTDIRRLLYLAKMFTSMNKPDLALHRLEDALSLANDAPMQDLKVQIKREFATTLMVYGEYELALVHINHISQQIHSESREEKCCFYLTAAVCTRLVGRDSRPWLKQLQILLHQKRWPTMLRHFLNEVAFLHRENGLMPSRTDFTIAVNLFEILKRNHPETCEWLLL</sequence>
<feature type="transmembrane region" description="Helical" evidence="5">
    <location>
        <begin position="40"/>
        <end position="57"/>
    </location>
</feature>
<dbReference type="PANTHER" id="PTHR12830">
    <property type="entry name" value="ANAPHASE-PROMOTING COMPLEX SUBUNIT 5"/>
    <property type="match status" value="1"/>
</dbReference>
<dbReference type="PROSITE" id="PS51257">
    <property type="entry name" value="PROKAR_LIPOPROTEIN"/>
    <property type="match status" value="1"/>
</dbReference>
<evidence type="ECO:0000256" key="5">
    <source>
        <dbReference type="SAM" id="Phobius"/>
    </source>
</evidence>
<protein>
    <submittedName>
        <fullName evidence="6">Uncharacterized protein</fullName>
    </submittedName>
</protein>
<dbReference type="AlphaFoldDB" id="G0N4E4"/>
<dbReference type="UniPathway" id="UPA00143"/>
<dbReference type="InterPro" id="IPR011990">
    <property type="entry name" value="TPR-like_helical_dom_sf"/>
</dbReference>
<accession>G0N4E4</accession>
<keyword evidence="1" id="KW-0132">Cell division</keyword>
<keyword evidence="4" id="KW-0131">Cell cycle</keyword>
<keyword evidence="2" id="KW-0498">Mitosis</keyword>
<dbReference type="Gene3D" id="1.25.40.10">
    <property type="entry name" value="Tetratricopeptide repeat domain"/>
    <property type="match status" value="1"/>
</dbReference>
<dbReference type="HOGENOM" id="CLU_515100_0_0_1"/>
<evidence type="ECO:0000256" key="3">
    <source>
        <dbReference type="ARBA" id="ARBA00022786"/>
    </source>
</evidence>
<evidence type="ECO:0000313" key="7">
    <source>
        <dbReference type="Proteomes" id="UP000008068"/>
    </source>
</evidence>
<dbReference type="InterPro" id="IPR037679">
    <property type="entry name" value="Apc5"/>
</dbReference>
<organism evidence="7">
    <name type="scientific">Caenorhabditis brenneri</name>
    <name type="common">Nematode worm</name>
    <dbReference type="NCBI Taxonomy" id="135651"/>
    <lineage>
        <taxon>Eukaryota</taxon>
        <taxon>Metazoa</taxon>
        <taxon>Ecdysozoa</taxon>
        <taxon>Nematoda</taxon>
        <taxon>Chromadorea</taxon>
        <taxon>Rhabditida</taxon>
        <taxon>Rhabditina</taxon>
        <taxon>Rhabditomorpha</taxon>
        <taxon>Rhabditoidea</taxon>
        <taxon>Rhabditidae</taxon>
        <taxon>Peloderinae</taxon>
        <taxon>Caenorhabditis</taxon>
    </lineage>
</organism>
<feature type="transmembrane region" description="Helical" evidence="5">
    <location>
        <begin position="139"/>
        <end position="157"/>
    </location>
</feature>
<dbReference type="GO" id="GO:0031145">
    <property type="term" value="P:anaphase-promoting complex-dependent catabolic process"/>
    <property type="evidence" value="ECO:0007669"/>
    <property type="project" value="TreeGrafter"/>
</dbReference>
<dbReference type="GO" id="GO:0070979">
    <property type="term" value="P:protein K11-linked ubiquitination"/>
    <property type="evidence" value="ECO:0007669"/>
    <property type="project" value="TreeGrafter"/>
</dbReference>
<reference evidence="7" key="1">
    <citation type="submission" date="2011-07" db="EMBL/GenBank/DDBJ databases">
        <authorList>
            <consortium name="Caenorhabditis brenneri Sequencing and Analysis Consortium"/>
            <person name="Wilson R.K."/>
        </authorList>
    </citation>
    <scope>NUCLEOTIDE SEQUENCE [LARGE SCALE GENOMIC DNA]</scope>
    <source>
        <strain evidence="7">PB2801</strain>
    </source>
</reference>
<dbReference type="PANTHER" id="PTHR12830:SF9">
    <property type="entry name" value="ANAPHASE-PROMOTING COMPLEX SUBUNIT 5"/>
    <property type="match status" value="1"/>
</dbReference>
<gene>
    <name evidence="6" type="ORF">CAEBREN_13225</name>
</gene>
<proteinExistence type="predicted"/>
<dbReference type="GO" id="GO:0045842">
    <property type="term" value="P:positive regulation of mitotic metaphase/anaphase transition"/>
    <property type="evidence" value="ECO:0007669"/>
    <property type="project" value="TreeGrafter"/>
</dbReference>
<keyword evidence="3" id="KW-0833">Ubl conjugation pathway</keyword>
<keyword evidence="5" id="KW-0812">Transmembrane</keyword>
<dbReference type="EMBL" id="GL379837">
    <property type="protein sequence ID" value="EGT52581.1"/>
    <property type="molecule type" value="Genomic_DNA"/>
</dbReference>
<dbReference type="GO" id="GO:0005680">
    <property type="term" value="C:anaphase-promoting complex"/>
    <property type="evidence" value="ECO:0007669"/>
    <property type="project" value="InterPro"/>
</dbReference>
<dbReference type="GO" id="GO:0051301">
    <property type="term" value="P:cell division"/>
    <property type="evidence" value="ECO:0007669"/>
    <property type="project" value="UniProtKB-KW"/>
</dbReference>
<name>G0N4E4_CAEBE</name>
<evidence type="ECO:0000256" key="2">
    <source>
        <dbReference type="ARBA" id="ARBA00022776"/>
    </source>
</evidence>
<keyword evidence="7" id="KW-1185">Reference proteome</keyword>
<keyword evidence="5" id="KW-1133">Transmembrane helix</keyword>
<dbReference type="Proteomes" id="UP000008068">
    <property type="component" value="Unassembled WGS sequence"/>
</dbReference>
<dbReference type="SUPFAM" id="SSF48452">
    <property type="entry name" value="TPR-like"/>
    <property type="match status" value="1"/>
</dbReference>
<dbReference type="eggNOG" id="ENOG502S8D6">
    <property type="taxonomic scope" value="Eukaryota"/>
</dbReference>